<name>A0AAV0GG60_9ASTE</name>
<feature type="coiled-coil region" evidence="5">
    <location>
        <begin position="332"/>
        <end position="359"/>
    </location>
</feature>
<dbReference type="Proteomes" id="UP001152523">
    <property type="component" value="Unassembled WGS sequence"/>
</dbReference>
<evidence type="ECO:0000256" key="3">
    <source>
        <dbReference type="ARBA" id="ARBA00022737"/>
    </source>
</evidence>
<dbReference type="InterPro" id="IPR011990">
    <property type="entry name" value="TPR-like_helical_dom_sf"/>
</dbReference>
<keyword evidence="7" id="KW-1185">Reference proteome</keyword>
<evidence type="ECO:0000256" key="4">
    <source>
        <dbReference type="ARBA" id="ARBA00022803"/>
    </source>
</evidence>
<comment type="caution">
    <text evidence="6">The sequence shown here is derived from an EMBL/GenBank/DDBJ whole genome shotgun (WGS) entry which is preliminary data.</text>
</comment>
<evidence type="ECO:0000313" key="6">
    <source>
        <dbReference type="EMBL" id="CAH9146642.1"/>
    </source>
</evidence>
<keyword evidence="3" id="KW-0677">Repeat</keyword>
<protein>
    <recommendedName>
        <fullName evidence="2">Tetratricopeptide repeat protein 38</fullName>
    </recommendedName>
</protein>
<sequence length="472" mass="54216">MLDEGLKLDKWGYEIKTNSGSCLAAINSYNHQVISYGRERWVILEAPKHDPCCVLGNILAAHYLCSRDPSLAPPLIEAAKSNLENASLYERSVFQAVNCLVLPNRDDDLALELHSQLLRDFPKDLASLKRAQVLCFYMARPDLSLELVQKQVLPENKEENYIYGMLAFPLLELGLYDDAEKAAKKGFEINSEDTWTQHALCHIYQYHCHFKEAVQLMEQCSSSWITLSSFMYTHNWWHVAVCYLEGHSSMERVREVYDLHIWKELERSDAMPGEVYLNAAALLLRVYLRGAIDVFDDRLKILADRLTDKRFWHLEWHLDVLTLWVLACTGEVSKAEDLLDGLKSRLSKMSNKKKGLMQRAMQLAEALFVYGKGDSKGALDLLEPEFDAVNYKIIGASDEQVDVFNELWIILLLNNGQSKRAIEAIEKQLKKREEVVSLWHLLERGYKMSGRKDAAIRVDERVRTLGTTHFNS</sequence>
<dbReference type="AlphaFoldDB" id="A0AAV0GG60"/>
<dbReference type="SUPFAM" id="SSF48452">
    <property type="entry name" value="TPR-like"/>
    <property type="match status" value="1"/>
</dbReference>
<dbReference type="EMBL" id="CAMAPF010001107">
    <property type="protein sequence ID" value="CAH9146642.1"/>
    <property type="molecule type" value="Genomic_DNA"/>
</dbReference>
<reference evidence="6" key="1">
    <citation type="submission" date="2022-07" db="EMBL/GenBank/DDBJ databases">
        <authorList>
            <person name="Macas J."/>
            <person name="Novak P."/>
            <person name="Neumann P."/>
        </authorList>
    </citation>
    <scope>NUCLEOTIDE SEQUENCE</scope>
</reference>
<evidence type="ECO:0000313" key="7">
    <source>
        <dbReference type="Proteomes" id="UP001152523"/>
    </source>
</evidence>
<gene>
    <name evidence="6" type="ORF">CEPIT_LOCUS43136</name>
</gene>
<dbReference type="PANTHER" id="PTHR16263:SF4">
    <property type="entry name" value="TETRATRICOPEPTIDE REPEAT PROTEIN 38"/>
    <property type="match status" value="1"/>
</dbReference>
<dbReference type="Gene3D" id="1.25.40.10">
    <property type="entry name" value="Tetratricopeptide repeat domain"/>
    <property type="match status" value="1"/>
</dbReference>
<dbReference type="CDD" id="cd05804">
    <property type="entry name" value="StaR_like"/>
    <property type="match status" value="1"/>
</dbReference>
<dbReference type="PANTHER" id="PTHR16263">
    <property type="entry name" value="TETRATRICOPEPTIDE REPEAT PROTEIN 38"/>
    <property type="match status" value="1"/>
</dbReference>
<organism evidence="6 7">
    <name type="scientific">Cuscuta epithymum</name>
    <dbReference type="NCBI Taxonomy" id="186058"/>
    <lineage>
        <taxon>Eukaryota</taxon>
        <taxon>Viridiplantae</taxon>
        <taxon>Streptophyta</taxon>
        <taxon>Embryophyta</taxon>
        <taxon>Tracheophyta</taxon>
        <taxon>Spermatophyta</taxon>
        <taxon>Magnoliopsida</taxon>
        <taxon>eudicotyledons</taxon>
        <taxon>Gunneridae</taxon>
        <taxon>Pentapetalae</taxon>
        <taxon>asterids</taxon>
        <taxon>lamiids</taxon>
        <taxon>Solanales</taxon>
        <taxon>Convolvulaceae</taxon>
        <taxon>Cuscuteae</taxon>
        <taxon>Cuscuta</taxon>
        <taxon>Cuscuta subgen. Cuscuta</taxon>
    </lineage>
</organism>
<evidence type="ECO:0000256" key="5">
    <source>
        <dbReference type="SAM" id="Coils"/>
    </source>
</evidence>
<comment type="similarity">
    <text evidence="1">Belongs to the TTC38 family.</text>
</comment>
<keyword evidence="5" id="KW-0175">Coiled coil</keyword>
<keyword evidence="4" id="KW-0802">TPR repeat</keyword>
<proteinExistence type="inferred from homology"/>
<evidence type="ECO:0000256" key="1">
    <source>
        <dbReference type="ARBA" id="ARBA00005857"/>
    </source>
</evidence>
<accession>A0AAV0GG60</accession>
<evidence type="ECO:0000256" key="2">
    <source>
        <dbReference type="ARBA" id="ARBA00019992"/>
    </source>
</evidence>
<dbReference type="InterPro" id="IPR033891">
    <property type="entry name" value="TTC38"/>
</dbReference>